<evidence type="ECO:0000256" key="1">
    <source>
        <dbReference type="SAM" id="MobiDB-lite"/>
    </source>
</evidence>
<organism evidence="2 3">
    <name type="scientific">Clarias magur</name>
    <name type="common">Asian catfish</name>
    <name type="synonym">Macropteronotus magur</name>
    <dbReference type="NCBI Taxonomy" id="1594786"/>
    <lineage>
        <taxon>Eukaryota</taxon>
        <taxon>Metazoa</taxon>
        <taxon>Chordata</taxon>
        <taxon>Craniata</taxon>
        <taxon>Vertebrata</taxon>
        <taxon>Euteleostomi</taxon>
        <taxon>Actinopterygii</taxon>
        <taxon>Neopterygii</taxon>
        <taxon>Teleostei</taxon>
        <taxon>Ostariophysi</taxon>
        <taxon>Siluriformes</taxon>
        <taxon>Clariidae</taxon>
        <taxon>Clarias</taxon>
    </lineage>
</organism>
<reference evidence="2" key="1">
    <citation type="submission" date="2020-07" db="EMBL/GenBank/DDBJ databases">
        <title>Clarias magur genome sequencing, assembly and annotation.</title>
        <authorList>
            <person name="Kushwaha B."/>
            <person name="Kumar R."/>
            <person name="Das P."/>
            <person name="Joshi C.G."/>
            <person name="Kumar D."/>
            <person name="Nagpure N.S."/>
            <person name="Pandey M."/>
            <person name="Agarwal S."/>
            <person name="Srivastava S."/>
            <person name="Singh M."/>
            <person name="Sahoo L."/>
            <person name="Jayasankar P."/>
            <person name="Meher P.K."/>
            <person name="Koringa P.G."/>
            <person name="Iquebal M.A."/>
            <person name="Das S.P."/>
            <person name="Bit A."/>
            <person name="Patnaik S."/>
            <person name="Patel N."/>
            <person name="Shah T.M."/>
            <person name="Hinsu A."/>
            <person name="Jena J.K."/>
        </authorList>
    </citation>
    <scope>NUCLEOTIDE SEQUENCE</scope>
    <source>
        <strain evidence="2">CIFAMagur01</strain>
        <tissue evidence="2">Testis</tissue>
    </source>
</reference>
<name>A0A8J4U064_CLAMG</name>
<sequence>SLGGSHIKATTTSWEGRRLSRFSSEPRNASRPHLFELLARAPLGWRTTHSEDKDGPK</sequence>
<protein>
    <submittedName>
        <fullName evidence="2">Uncharacterized protein</fullName>
    </submittedName>
</protein>
<feature type="region of interest" description="Disordered" evidence="1">
    <location>
        <begin position="1"/>
        <end position="31"/>
    </location>
</feature>
<accession>A0A8J4U064</accession>
<evidence type="ECO:0000313" key="2">
    <source>
        <dbReference type="EMBL" id="KAF5887853.1"/>
    </source>
</evidence>
<dbReference type="EMBL" id="QNUK01001063">
    <property type="protein sequence ID" value="KAF5887853.1"/>
    <property type="molecule type" value="Genomic_DNA"/>
</dbReference>
<keyword evidence="3" id="KW-1185">Reference proteome</keyword>
<feature type="non-terminal residue" evidence="2">
    <location>
        <position position="57"/>
    </location>
</feature>
<feature type="non-terminal residue" evidence="2">
    <location>
        <position position="1"/>
    </location>
</feature>
<comment type="caution">
    <text evidence="2">The sequence shown here is derived from an EMBL/GenBank/DDBJ whole genome shotgun (WGS) entry which is preliminary data.</text>
</comment>
<dbReference type="AlphaFoldDB" id="A0A8J4U064"/>
<gene>
    <name evidence="2" type="ORF">DAT39_022124</name>
</gene>
<evidence type="ECO:0000313" key="3">
    <source>
        <dbReference type="Proteomes" id="UP000727407"/>
    </source>
</evidence>
<dbReference type="Proteomes" id="UP000727407">
    <property type="component" value="Unassembled WGS sequence"/>
</dbReference>
<proteinExistence type="predicted"/>